<dbReference type="InterPro" id="IPR020103">
    <property type="entry name" value="PsdUridine_synth_cat_dom_sf"/>
</dbReference>
<dbReference type="GO" id="GO:0006400">
    <property type="term" value="P:tRNA modification"/>
    <property type="evidence" value="ECO:0007669"/>
    <property type="project" value="TreeGrafter"/>
</dbReference>
<name>A0AA38VPB6_9PEZI</name>
<gene>
    <name evidence="8" type="ORF">NKR23_g6375</name>
</gene>
<dbReference type="GO" id="GO:1990481">
    <property type="term" value="P:mRNA pseudouridine synthesis"/>
    <property type="evidence" value="ECO:0007669"/>
    <property type="project" value="TreeGrafter"/>
</dbReference>
<dbReference type="PANTHER" id="PTHR13767:SF2">
    <property type="entry name" value="PSEUDOURIDYLATE SYNTHASE TRUB1"/>
    <property type="match status" value="1"/>
</dbReference>
<sequence>MAKDTIVEGVFAINKPYNLSSAQVIRDCQTHFNPSTLFSPLLKQDIANRMQESNHQRNKRSRNKRGIQVKIGHGGTLDPLATGVLILGVGKGTKSLPKFLGCTKTYETIILFGCATDSYDRAGRILKKRQYDHITRTMVEEALEGFRGKYQQMPPLYSALKMEGKPLYEYAREGKPLPREIATREVEVTEMELVEWYDPGTHDHRWPDVEATQAEKTYAEQLWRVEKQQITGKKLSPEEEEADAQALAAHEHFKRKAEERQDELVVDRQSKRRKGNNEAALMSGALGELPHVIAKGANLIAPIAPGTPPPWEGKGPPAAKIRMTVSTGFYVRSFCHDLGEKVGSAAIMAELVRERQQNFTLDDCLDYDDLAKGEAVWGPKVESMLRRWTEKEAVEGGGENEHGSSRKHKHRASKWDKDFKKDKFNGATGSAVSEAVEKAAATAAAESHSSPKATPKEGPTENGDVVETTESSPPAPENDKKSTGAAGDEEEWNGFSDVKEEQVRVEA</sequence>
<evidence type="ECO:0000256" key="6">
    <source>
        <dbReference type="SAM" id="MobiDB-lite"/>
    </source>
</evidence>
<evidence type="ECO:0000259" key="7">
    <source>
        <dbReference type="Pfam" id="PF01509"/>
    </source>
</evidence>
<comment type="caution">
    <text evidence="8">The sequence shown here is derived from an EMBL/GenBank/DDBJ whole genome shotgun (WGS) entry which is preliminary data.</text>
</comment>
<feature type="region of interest" description="Disordered" evidence="6">
    <location>
        <begin position="434"/>
        <end position="507"/>
    </location>
</feature>
<dbReference type="HAMAP" id="MF_01080">
    <property type="entry name" value="TruB_bact"/>
    <property type="match status" value="1"/>
</dbReference>
<comment type="catalytic activity">
    <reaction evidence="1">
        <text>a uridine in mRNA = a pseudouridine in mRNA</text>
        <dbReference type="Rhea" id="RHEA:56644"/>
        <dbReference type="Rhea" id="RHEA-COMP:14658"/>
        <dbReference type="Rhea" id="RHEA-COMP:14659"/>
        <dbReference type="ChEBI" id="CHEBI:65314"/>
        <dbReference type="ChEBI" id="CHEBI:65315"/>
    </reaction>
</comment>
<feature type="region of interest" description="Disordered" evidence="6">
    <location>
        <begin position="392"/>
        <end position="420"/>
    </location>
</feature>
<feature type="compositionally biased region" description="Basic and acidic residues" evidence="6">
    <location>
        <begin position="392"/>
        <end position="404"/>
    </location>
</feature>
<evidence type="ECO:0000256" key="1">
    <source>
        <dbReference type="ARBA" id="ARBA00001166"/>
    </source>
</evidence>
<dbReference type="AlphaFoldDB" id="A0AA38VPB6"/>
<dbReference type="GO" id="GO:0160148">
    <property type="term" value="F:tRNA pseudouridine(55) synthase activity"/>
    <property type="evidence" value="ECO:0007669"/>
    <property type="project" value="UniProtKB-EC"/>
</dbReference>
<dbReference type="PANTHER" id="PTHR13767">
    <property type="entry name" value="TRNA-PSEUDOURIDINE SYNTHASE"/>
    <property type="match status" value="1"/>
</dbReference>
<dbReference type="CDD" id="cd02867">
    <property type="entry name" value="PseudoU_synth_TruB_4"/>
    <property type="match status" value="1"/>
</dbReference>
<keyword evidence="5" id="KW-0413">Isomerase</keyword>
<protein>
    <recommendedName>
        <fullName evidence="3">tRNA pseudouridine(55) synthase</fullName>
        <ecNumber evidence="3">5.4.99.25</ecNumber>
    </recommendedName>
</protein>
<reference evidence="8" key="1">
    <citation type="submission" date="2022-07" db="EMBL/GenBank/DDBJ databases">
        <title>Fungi with potential for degradation of polypropylene.</title>
        <authorList>
            <person name="Gostincar C."/>
        </authorList>
    </citation>
    <scope>NUCLEOTIDE SEQUENCE</scope>
    <source>
        <strain evidence="8">EXF-13308</strain>
    </source>
</reference>
<evidence type="ECO:0000256" key="2">
    <source>
        <dbReference type="ARBA" id="ARBA00008999"/>
    </source>
</evidence>
<feature type="compositionally biased region" description="Low complexity" evidence="6">
    <location>
        <begin position="434"/>
        <end position="450"/>
    </location>
</feature>
<dbReference type="GO" id="GO:0005634">
    <property type="term" value="C:nucleus"/>
    <property type="evidence" value="ECO:0007669"/>
    <property type="project" value="TreeGrafter"/>
</dbReference>
<proteinExistence type="inferred from homology"/>
<dbReference type="GO" id="GO:0003723">
    <property type="term" value="F:RNA binding"/>
    <property type="evidence" value="ECO:0007669"/>
    <property type="project" value="InterPro"/>
</dbReference>
<keyword evidence="4" id="KW-0819">tRNA processing</keyword>
<evidence type="ECO:0000256" key="5">
    <source>
        <dbReference type="ARBA" id="ARBA00023235"/>
    </source>
</evidence>
<dbReference type="SUPFAM" id="SSF55120">
    <property type="entry name" value="Pseudouridine synthase"/>
    <property type="match status" value="1"/>
</dbReference>
<organism evidence="8 9">
    <name type="scientific">Pleurostoma richardsiae</name>
    <dbReference type="NCBI Taxonomy" id="41990"/>
    <lineage>
        <taxon>Eukaryota</taxon>
        <taxon>Fungi</taxon>
        <taxon>Dikarya</taxon>
        <taxon>Ascomycota</taxon>
        <taxon>Pezizomycotina</taxon>
        <taxon>Sordariomycetes</taxon>
        <taxon>Sordariomycetidae</taxon>
        <taxon>Calosphaeriales</taxon>
        <taxon>Pleurostomataceae</taxon>
        <taxon>Pleurostoma</taxon>
    </lineage>
</organism>
<feature type="compositionally biased region" description="Basic and acidic residues" evidence="6">
    <location>
        <begin position="256"/>
        <end position="269"/>
    </location>
</feature>
<dbReference type="Pfam" id="PF01509">
    <property type="entry name" value="TruB_N"/>
    <property type="match status" value="1"/>
</dbReference>
<keyword evidence="9" id="KW-1185">Reference proteome</keyword>
<dbReference type="InterPro" id="IPR002501">
    <property type="entry name" value="PsdUridine_synth_N"/>
</dbReference>
<dbReference type="InterPro" id="IPR014780">
    <property type="entry name" value="tRNA_psdUridine_synth_TruB"/>
</dbReference>
<feature type="compositionally biased region" description="Basic and acidic residues" evidence="6">
    <location>
        <begin position="497"/>
        <end position="507"/>
    </location>
</feature>
<evidence type="ECO:0000313" key="9">
    <source>
        <dbReference type="Proteomes" id="UP001174694"/>
    </source>
</evidence>
<evidence type="ECO:0000256" key="4">
    <source>
        <dbReference type="ARBA" id="ARBA00022694"/>
    </source>
</evidence>
<evidence type="ECO:0000313" key="8">
    <source>
        <dbReference type="EMBL" id="KAJ9143728.1"/>
    </source>
</evidence>
<comment type="similarity">
    <text evidence="2">Belongs to the pseudouridine synthase TruB family.</text>
</comment>
<evidence type="ECO:0000256" key="3">
    <source>
        <dbReference type="ARBA" id="ARBA00012787"/>
    </source>
</evidence>
<dbReference type="EC" id="5.4.99.25" evidence="3"/>
<dbReference type="Gene3D" id="3.30.2350.10">
    <property type="entry name" value="Pseudouridine synthase"/>
    <property type="match status" value="1"/>
</dbReference>
<dbReference type="Proteomes" id="UP001174694">
    <property type="component" value="Unassembled WGS sequence"/>
</dbReference>
<feature type="domain" description="Pseudouridine synthase II N-terminal" evidence="7">
    <location>
        <begin position="69"/>
        <end position="199"/>
    </location>
</feature>
<accession>A0AA38VPB6</accession>
<dbReference type="EMBL" id="JANBVO010000018">
    <property type="protein sequence ID" value="KAJ9143728.1"/>
    <property type="molecule type" value="Genomic_DNA"/>
</dbReference>
<feature type="region of interest" description="Disordered" evidence="6">
    <location>
        <begin position="254"/>
        <end position="277"/>
    </location>
</feature>